<evidence type="ECO:0000313" key="2">
    <source>
        <dbReference type="EMBL" id="MBL0420097.1"/>
    </source>
</evidence>
<gene>
    <name evidence="2" type="ORF">JI739_07025</name>
</gene>
<sequence>MSRLIQVHDPRGYAPKVSAKRLAPRLPTLEGKLVHLVDCLFDNSEVFMQQLQAWFREHMPSVRTEIVKPRESWVDDPDMRAKVVREADAAVFAVGL</sequence>
<dbReference type="InterPro" id="IPR057767">
    <property type="entry name" value="UGSC-like_dom"/>
</dbReference>
<dbReference type="Proteomes" id="UP000613011">
    <property type="component" value="Unassembled WGS sequence"/>
</dbReference>
<accession>A0A937D490</accession>
<name>A0A937D490_9BURK</name>
<evidence type="ECO:0000313" key="3">
    <source>
        <dbReference type="Proteomes" id="UP000613011"/>
    </source>
</evidence>
<dbReference type="AlphaFoldDB" id="A0A937D490"/>
<feature type="domain" description="UGSC-like" evidence="1">
    <location>
        <begin position="6"/>
        <end position="95"/>
    </location>
</feature>
<evidence type="ECO:0000259" key="1">
    <source>
        <dbReference type="Pfam" id="PF24696"/>
    </source>
</evidence>
<proteinExistence type="predicted"/>
<dbReference type="Pfam" id="PF24696">
    <property type="entry name" value="UGSC"/>
    <property type="match status" value="1"/>
</dbReference>
<comment type="caution">
    <text evidence="2">The sequence shown here is derived from an EMBL/GenBank/DDBJ whole genome shotgun (WGS) entry which is preliminary data.</text>
</comment>
<keyword evidence="3" id="KW-1185">Reference proteome</keyword>
<protein>
    <recommendedName>
        <fullName evidence="1">UGSC-like domain-containing protein</fullName>
    </recommendedName>
</protein>
<dbReference type="EMBL" id="JAEQNA010000001">
    <property type="protein sequence ID" value="MBL0420097.1"/>
    <property type="molecule type" value="Genomic_DNA"/>
</dbReference>
<reference evidence="2" key="1">
    <citation type="submission" date="2021-01" db="EMBL/GenBank/DDBJ databases">
        <title>Ramlibacter sp. strain AW1 16S ribosomal RNA gene Genome sequencing and assembly.</title>
        <authorList>
            <person name="Kang M."/>
        </authorList>
    </citation>
    <scope>NUCLEOTIDE SEQUENCE</scope>
    <source>
        <strain evidence="2">AW1</strain>
    </source>
</reference>
<organism evidence="2 3">
    <name type="scientific">Ramlibacter aurantiacus</name>
    <dbReference type="NCBI Taxonomy" id="2801330"/>
    <lineage>
        <taxon>Bacteria</taxon>
        <taxon>Pseudomonadati</taxon>
        <taxon>Pseudomonadota</taxon>
        <taxon>Betaproteobacteria</taxon>
        <taxon>Burkholderiales</taxon>
        <taxon>Comamonadaceae</taxon>
        <taxon>Ramlibacter</taxon>
    </lineage>
</organism>